<evidence type="ECO:0000256" key="1">
    <source>
        <dbReference type="SAM" id="SignalP"/>
    </source>
</evidence>
<evidence type="ECO:0000313" key="2">
    <source>
        <dbReference type="EMBL" id="XBS38128.1"/>
    </source>
</evidence>
<reference evidence="2" key="1">
    <citation type="submission" date="2024-02" db="EMBL/GenBank/DDBJ databases">
        <title>Complete genome sequence of Xanthomonas sp. 10-10.</title>
        <authorList>
            <person name="Biessy A."/>
            <person name="Ciotola M."/>
            <person name="Cadieux M."/>
            <person name="Soufiane B."/>
            <person name="Laforest M."/>
            <person name="Filion M."/>
        </authorList>
    </citation>
    <scope>NUCLEOTIDE SEQUENCE</scope>
    <source>
        <strain evidence="2">10-10</strain>
    </source>
</reference>
<accession>A0AAU7P8S1</accession>
<sequence>MKHLSALLCFAFFASPAFAYDCNQSLKYKSEYASLTKTPPVDVESLKLGVAFLVDRKNITPTAATNEVIAILKNGKSPIAAQLEEAISGSANQLKAANPQSEQECLALMDQRREHRRLGQQLTKYQVARLMAAQPAKQLSAPECKSQKLPEDHTSEMCLIKGENFDHMYFRLRVDGLEIFTLADDYAEDVVLKHKVSRSVSIEFPLSLQGPEESTIRGGCLPGSKDGALTAYICNFTWGQVQLVNNLEFQIH</sequence>
<protein>
    <recommendedName>
        <fullName evidence="3">Secreted protein</fullName>
    </recommendedName>
</protein>
<gene>
    <name evidence="2" type="ORF">VZ068_00875</name>
</gene>
<name>A0AAU7P8S1_9XANT</name>
<feature type="signal peptide" evidence="1">
    <location>
        <begin position="1"/>
        <end position="19"/>
    </location>
</feature>
<feature type="chain" id="PRO_5043470564" description="Secreted protein" evidence="1">
    <location>
        <begin position="20"/>
        <end position="252"/>
    </location>
</feature>
<proteinExistence type="predicted"/>
<dbReference type="EMBL" id="CP144460">
    <property type="protein sequence ID" value="XBS38128.1"/>
    <property type="molecule type" value="Genomic_DNA"/>
</dbReference>
<organism evidence="2">
    <name type="scientific">Xanthomonas sp. 10-10</name>
    <dbReference type="NCBI Taxonomy" id="3115848"/>
    <lineage>
        <taxon>Bacteria</taxon>
        <taxon>Pseudomonadati</taxon>
        <taxon>Pseudomonadota</taxon>
        <taxon>Gammaproteobacteria</taxon>
        <taxon>Lysobacterales</taxon>
        <taxon>Lysobacteraceae</taxon>
        <taxon>Xanthomonas</taxon>
    </lineage>
</organism>
<evidence type="ECO:0008006" key="3">
    <source>
        <dbReference type="Google" id="ProtNLM"/>
    </source>
</evidence>
<keyword evidence="1" id="KW-0732">Signal</keyword>
<dbReference type="RefSeq" id="WP_349656593.1">
    <property type="nucleotide sequence ID" value="NZ_CP144460.1"/>
</dbReference>
<dbReference type="AlphaFoldDB" id="A0AAU7P8S1"/>